<dbReference type="STRING" id="46677.AWM79_09690"/>
<dbReference type="AlphaFoldDB" id="A0A0X1T0G8"/>
<dbReference type="Pfam" id="PF19742">
    <property type="entry name" value="DUF6231"/>
    <property type="match status" value="1"/>
</dbReference>
<dbReference type="Proteomes" id="UP000063229">
    <property type="component" value="Chromosome"/>
</dbReference>
<dbReference type="KEGG" id="pagb:AWM79_09690"/>
<evidence type="ECO:0000313" key="2">
    <source>
        <dbReference type="Proteomes" id="UP000063229"/>
    </source>
</evidence>
<name>A0A0X1T0G8_PSEAA</name>
<proteinExistence type="predicted"/>
<reference evidence="1 2" key="1">
    <citation type="submission" date="2016-01" db="EMBL/GenBank/DDBJ databases">
        <authorList>
            <person name="McClelland M."/>
            <person name="Jain A."/>
            <person name="Saraogi P."/>
            <person name="Mendelson R."/>
            <person name="Westerman R."/>
            <person name="SanMiguel P."/>
            <person name="Csonka L."/>
        </authorList>
    </citation>
    <scope>NUCLEOTIDE SEQUENCE [LARGE SCALE GENOMIC DNA]</scope>
    <source>
        <strain evidence="1 2">NCPPB 2472</strain>
    </source>
</reference>
<sequence>MTESISSRTPQQALAALLDRYAPQNLLLVGAGSFPALEAFQAVHPQTQVAVAEPGALPAELAVRRFDLALVIDCLEHLPKRAGRELLGGIRNLNASRIAVLVDMPASGWQDSDFFALALQSSERFQRDQQVLTLFTYDLREYKQVPDWLNAKFWANPENFGKYWW</sequence>
<dbReference type="OrthoDB" id="5609094at2"/>
<protein>
    <submittedName>
        <fullName evidence="1">Uncharacterized protein</fullName>
    </submittedName>
</protein>
<accession>A0A0X1T0G8</accession>
<keyword evidence="2" id="KW-1185">Reference proteome</keyword>
<gene>
    <name evidence="1" type="ORF">AWM79_09690</name>
</gene>
<dbReference type="RefSeq" id="WP_017129936.1">
    <property type="nucleotide sequence ID" value="NZ_CP014135.1"/>
</dbReference>
<dbReference type="EMBL" id="CP014135">
    <property type="protein sequence ID" value="AMB85553.1"/>
    <property type="molecule type" value="Genomic_DNA"/>
</dbReference>
<evidence type="ECO:0000313" key="1">
    <source>
        <dbReference type="EMBL" id="AMB85553.1"/>
    </source>
</evidence>
<organism evidence="1 2">
    <name type="scientific">Pseudomonas agarici</name>
    <dbReference type="NCBI Taxonomy" id="46677"/>
    <lineage>
        <taxon>Bacteria</taxon>
        <taxon>Pseudomonadati</taxon>
        <taxon>Pseudomonadota</taxon>
        <taxon>Gammaproteobacteria</taxon>
        <taxon>Pseudomonadales</taxon>
        <taxon>Pseudomonadaceae</taxon>
        <taxon>Pseudomonas</taxon>
    </lineage>
</organism>
<dbReference type="InterPro" id="IPR046199">
    <property type="entry name" value="DUF6231"/>
</dbReference>